<feature type="domain" description="Sulfatase N-terminal" evidence="2">
    <location>
        <begin position="27"/>
        <end position="295"/>
    </location>
</feature>
<evidence type="ECO:0000259" key="2">
    <source>
        <dbReference type="Pfam" id="PF00884"/>
    </source>
</evidence>
<dbReference type="PANTHER" id="PTHR43751:SF1">
    <property type="entry name" value="SULFATASE ATSG-RELATED"/>
    <property type="match status" value="1"/>
</dbReference>
<feature type="signal peptide" evidence="1">
    <location>
        <begin position="1"/>
        <end position="20"/>
    </location>
</feature>
<keyword evidence="4" id="KW-0378">Hydrolase</keyword>
<dbReference type="PANTHER" id="PTHR43751">
    <property type="entry name" value="SULFATASE"/>
    <property type="match status" value="1"/>
</dbReference>
<evidence type="ECO:0000313" key="5">
    <source>
        <dbReference type="Proteomes" id="UP000622317"/>
    </source>
</evidence>
<evidence type="ECO:0000313" key="4">
    <source>
        <dbReference type="EMBL" id="MBD5777944.1"/>
    </source>
</evidence>
<evidence type="ECO:0000259" key="3">
    <source>
        <dbReference type="Pfam" id="PF06439"/>
    </source>
</evidence>
<keyword evidence="1" id="KW-0732">Signal</keyword>
<dbReference type="Gene3D" id="2.60.120.560">
    <property type="entry name" value="Exo-inulinase, domain 1"/>
    <property type="match status" value="1"/>
</dbReference>
<comment type="caution">
    <text evidence="4">The sequence shown here is derived from an EMBL/GenBank/DDBJ whole genome shotgun (WGS) entry which is preliminary data.</text>
</comment>
<dbReference type="CDD" id="cd16027">
    <property type="entry name" value="SGSH"/>
    <property type="match status" value="1"/>
</dbReference>
<dbReference type="SUPFAM" id="SSF53649">
    <property type="entry name" value="Alkaline phosphatase-like"/>
    <property type="match status" value="1"/>
</dbReference>
<reference evidence="4" key="1">
    <citation type="submission" date="2020-09" db="EMBL/GenBank/DDBJ databases">
        <title>Pelagicoccus enzymogenes sp. nov. with an EPS production, isolated from marine sediment.</title>
        <authorList>
            <person name="Feng X."/>
        </authorList>
    </citation>
    <scope>NUCLEOTIDE SEQUENCE</scope>
    <source>
        <strain evidence="4">NFK12</strain>
    </source>
</reference>
<dbReference type="EMBL" id="JACYFG010000002">
    <property type="protein sequence ID" value="MBD5777944.1"/>
    <property type="molecule type" value="Genomic_DNA"/>
</dbReference>
<keyword evidence="5" id="KW-1185">Reference proteome</keyword>
<dbReference type="Pfam" id="PF06439">
    <property type="entry name" value="3keto-disac_hyd"/>
    <property type="match status" value="1"/>
</dbReference>
<dbReference type="RefSeq" id="WP_191615075.1">
    <property type="nucleotide sequence ID" value="NZ_JACYFG010000002.1"/>
</dbReference>
<dbReference type="InterPro" id="IPR010496">
    <property type="entry name" value="AL/BT2_dom"/>
</dbReference>
<sequence length="722" mass="80912">MRHLSLFTLLSILATAQLFATAGEELNLMLILADDMTYSDASVYGGQAATPHMERLAAQGMRFDNCFQAAPMCSPTRHTLYTGLYPVRSGAWPNHTFLYPEIETFANFLQDTGYRAGFSGKTHIQPLTSFPFEFLSVKAKNKNPDFGQVDRFLGDCADGKTPFGLILCSNEPHTPWTRGDASAYPPHEIELPPTLVDTPSTRSDFSKYLAEITYFDSQVGQALELLEKHGLADNTLVIVLTEQGSAFPFAKWTCYDAGLGSGLIVRWPGQIRPGSVSKALVEYTDIIPTFFEAAGLPVPPNLDGSSFASVLSGKKQSHKQHVYGLQTSVGIHNGPGHYGIRSVRDERYRYILNLSPERVFSNWATKSDWWKEWTAAADAGNPFAKRAVERYTKRPAAELYDCLNDPWNLNNLADVSTYADKKAELAAKLDDWMKEQGDQGVATELAAEDRLWKNAYQWKPLLDKELSKWELWMGVPHPSVSGLPDGTPTAPRPQDGVPLGLGNDPKNVFSVIEENGTPVLKITGEIYGGLTTLEAYQNYHFSAEVKWGEKKWEPRLDRRRDSGFLYHCVGPHGAFWNVWMRCVEFQIQENDFGDLFMLAGTGGSVRVRETNYTDPQPGQAKYVWDPSQPLRQIGRVERSENHEAEHGKWNLIEVYTIGDKAIHLVNNEVVLAIENIRQRDVEGPLNKGKLQIQSEGAEVYYRDIKIRPITAFPQHLKKAANM</sequence>
<dbReference type="Proteomes" id="UP000622317">
    <property type="component" value="Unassembled WGS sequence"/>
</dbReference>
<name>A0A927IFM2_9BACT</name>
<dbReference type="Gene3D" id="3.40.720.10">
    <property type="entry name" value="Alkaline Phosphatase, subunit A"/>
    <property type="match status" value="1"/>
</dbReference>
<organism evidence="4 5">
    <name type="scientific">Pelagicoccus enzymogenes</name>
    <dbReference type="NCBI Taxonomy" id="2773457"/>
    <lineage>
        <taxon>Bacteria</taxon>
        <taxon>Pseudomonadati</taxon>
        <taxon>Verrucomicrobiota</taxon>
        <taxon>Opitutia</taxon>
        <taxon>Puniceicoccales</taxon>
        <taxon>Pelagicoccaceae</taxon>
        <taxon>Pelagicoccus</taxon>
    </lineage>
</organism>
<dbReference type="InterPro" id="IPR000917">
    <property type="entry name" value="Sulfatase_N"/>
</dbReference>
<feature type="domain" description="3-keto-alpha-glucoside-1,2-lyase/3-keto-2-hydroxy-glucal hydratase" evidence="3">
    <location>
        <begin position="458"/>
        <end position="707"/>
    </location>
</feature>
<dbReference type="InterPro" id="IPR052701">
    <property type="entry name" value="GAG_Ulvan_Degrading_Sulfatases"/>
</dbReference>
<accession>A0A927IFM2</accession>
<feature type="chain" id="PRO_5037734433" evidence="1">
    <location>
        <begin position="21"/>
        <end position="722"/>
    </location>
</feature>
<protein>
    <submittedName>
        <fullName evidence="4">Sulfatase-like hydrolase/transferase</fullName>
    </submittedName>
</protein>
<dbReference type="AlphaFoldDB" id="A0A927IFM2"/>
<dbReference type="Pfam" id="PF00884">
    <property type="entry name" value="Sulfatase"/>
    <property type="match status" value="1"/>
</dbReference>
<dbReference type="GO" id="GO:0016787">
    <property type="term" value="F:hydrolase activity"/>
    <property type="evidence" value="ECO:0007669"/>
    <property type="project" value="UniProtKB-KW"/>
</dbReference>
<gene>
    <name evidence="4" type="ORF">IEN85_00360</name>
</gene>
<evidence type="ECO:0000256" key="1">
    <source>
        <dbReference type="SAM" id="SignalP"/>
    </source>
</evidence>
<dbReference type="InterPro" id="IPR017850">
    <property type="entry name" value="Alkaline_phosphatase_core_sf"/>
</dbReference>
<proteinExistence type="predicted"/>